<organism evidence="1 2">
    <name type="scientific">Scylla paramamosain</name>
    <name type="common">Mud crab</name>
    <dbReference type="NCBI Taxonomy" id="85552"/>
    <lineage>
        <taxon>Eukaryota</taxon>
        <taxon>Metazoa</taxon>
        <taxon>Ecdysozoa</taxon>
        <taxon>Arthropoda</taxon>
        <taxon>Crustacea</taxon>
        <taxon>Multicrustacea</taxon>
        <taxon>Malacostraca</taxon>
        <taxon>Eumalacostraca</taxon>
        <taxon>Eucarida</taxon>
        <taxon>Decapoda</taxon>
        <taxon>Pleocyemata</taxon>
        <taxon>Brachyura</taxon>
        <taxon>Eubrachyura</taxon>
        <taxon>Portunoidea</taxon>
        <taxon>Portunidae</taxon>
        <taxon>Portuninae</taxon>
        <taxon>Scylla</taxon>
    </lineage>
</organism>
<reference evidence="1 2" key="1">
    <citation type="submission" date="2023-03" db="EMBL/GenBank/DDBJ databases">
        <title>High-quality genome of Scylla paramamosain provides insights in environmental adaptation.</title>
        <authorList>
            <person name="Zhang L."/>
        </authorList>
    </citation>
    <scope>NUCLEOTIDE SEQUENCE [LARGE SCALE GENOMIC DNA]</scope>
    <source>
        <strain evidence="1">LZ_2023a</strain>
        <tissue evidence="1">Muscle</tissue>
    </source>
</reference>
<comment type="caution">
    <text evidence="1">The sequence shown here is derived from an EMBL/GenBank/DDBJ whole genome shotgun (WGS) entry which is preliminary data.</text>
</comment>
<name>A0AAW0UJ16_SCYPA</name>
<accession>A0AAW0UJ16</accession>
<keyword evidence="2" id="KW-1185">Reference proteome</keyword>
<protein>
    <submittedName>
        <fullName evidence="1">Uncharacterized protein</fullName>
    </submittedName>
</protein>
<dbReference type="AlphaFoldDB" id="A0AAW0UJ16"/>
<sequence length="139" mass="15438">MQMALPMTHRCSSSRTISRISHFTIVSTVPGPARGEPPPPFHEYRMCVNSSFPSCVFFSAGLVSTHITGLIVGQTALEHPFEKRKVKILVVMPLLVHCGTDQMETQASERKIVLMAGVLLSYGLRGRCVHFPRSCYYVS</sequence>
<evidence type="ECO:0000313" key="2">
    <source>
        <dbReference type="Proteomes" id="UP001487740"/>
    </source>
</evidence>
<dbReference type="EMBL" id="JARAKH010000010">
    <property type="protein sequence ID" value="KAK8400075.1"/>
    <property type="molecule type" value="Genomic_DNA"/>
</dbReference>
<proteinExistence type="predicted"/>
<dbReference type="Proteomes" id="UP001487740">
    <property type="component" value="Unassembled WGS sequence"/>
</dbReference>
<gene>
    <name evidence="1" type="ORF">O3P69_003041</name>
</gene>
<evidence type="ECO:0000313" key="1">
    <source>
        <dbReference type="EMBL" id="KAK8400075.1"/>
    </source>
</evidence>